<protein>
    <submittedName>
        <fullName evidence="6">Hydrolase</fullName>
    </submittedName>
</protein>
<dbReference type="Pfam" id="PF00561">
    <property type="entry name" value="Abhydrolase_1"/>
    <property type="match status" value="1"/>
</dbReference>
<dbReference type="InterPro" id="IPR029058">
    <property type="entry name" value="AB_hydrolase_fold"/>
</dbReference>
<keyword evidence="7" id="KW-1185">Reference proteome</keyword>
<keyword evidence="3 6" id="KW-0378">Hydrolase</keyword>
<comment type="similarity">
    <text evidence="1">Belongs to the AB hydrolase superfamily. AB hydrolase 4 family.</text>
</comment>
<organism evidence="6 7">
    <name type="scientific">Shewanella atlantica</name>
    <dbReference type="NCBI Taxonomy" id="271099"/>
    <lineage>
        <taxon>Bacteria</taxon>
        <taxon>Pseudomonadati</taxon>
        <taxon>Pseudomonadota</taxon>
        <taxon>Gammaproteobacteria</taxon>
        <taxon>Alteromonadales</taxon>
        <taxon>Shewanellaceae</taxon>
        <taxon>Shewanella</taxon>
    </lineage>
</organism>
<dbReference type="AlphaFoldDB" id="A0A3S0JWQ1"/>
<dbReference type="GO" id="GO:0034338">
    <property type="term" value="F:short-chain carboxylesterase activity"/>
    <property type="evidence" value="ECO:0007669"/>
    <property type="project" value="TreeGrafter"/>
</dbReference>
<dbReference type="EMBL" id="RXNV01000007">
    <property type="protein sequence ID" value="RTR30564.1"/>
    <property type="molecule type" value="Genomic_DNA"/>
</dbReference>
<dbReference type="PIRSF" id="PIRSF005211">
    <property type="entry name" value="Ab_hydro_YheT"/>
    <property type="match status" value="1"/>
</dbReference>
<evidence type="ECO:0000256" key="3">
    <source>
        <dbReference type="ARBA" id="ARBA00022801"/>
    </source>
</evidence>
<dbReference type="OrthoDB" id="332676at2"/>
<dbReference type="RefSeq" id="WP_126506640.1">
    <property type="nucleotide sequence ID" value="NZ_RXNV01000007.1"/>
</dbReference>
<dbReference type="InterPro" id="IPR012020">
    <property type="entry name" value="ABHD4"/>
</dbReference>
<evidence type="ECO:0000256" key="1">
    <source>
        <dbReference type="ARBA" id="ARBA00010884"/>
    </source>
</evidence>
<reference evidence="6 7" key="1">
    <citation type="submission" date="2018-12" db="EMBL/GenBank/DDBJ databases">
        <authorList>
            <person name="Yu L."/>
        </authorList>
    </citation>
    <scope>NUCLEOTIDE SEQUENCE [LARGE SCALE GENOMIC DNA]</scope>
    <source>
        <strain evidence="6 7">HAW-EB5</strain>
    </source>
</reference>
<dbReference type="InterPro" id="IPR000073">
    <property type="entry name" value="AB_hydrolase_1"/>
</dbReference>
<comment type="caution">
    <text evidence="6">The sequence shown here is derived from an EMBL/GenBank/DDBJ whole genome shotgun (WGS) entry which is preliminary data.</text>
</comment>
<dbReference type="PROSITE" id="PS01133">
    <property type="entry name" value="UPF0017"/>
    <property type="match status" value="1"/>
</dbReference>
<feature type="active site" description="Charge relay system" evidence="4">
    <location>
        <position position="294"/>
    </location>
</feature>
<feature type="active site" description="Charge relay system" evidence="4">
    <location>
        <position position="266"/>
    </location>
</feature>
<keyword evidence="2" id="KW-0719">Serine esterase</keyword>
<dbReference type="InterPro" id="IPR050960">
    <property type="entry name" value="AB_hydrolase_4_sf"/>
</dbReference>
<dbReference type="PANTHER" id="PTHR10794:SF94">
    <property type="entry name" value="ESTERASE YHET-RELATED"/>
    <property type="match status" value="1"/>
</dbReference>
<dbReference type="Gene3D" id="3.40.50.1820">
    <property type="entry name" value="alpha/beta hydrolase"/>
    <property type="match status" value="1"/>
</dbReference>
<dbReference type="GO" id="GO:0047372">
    <property type="term" value="F:monoacylglycerol lipase activity"/>
    <property type="evidence" value="ECO:0007669"/>
    <property type="project" value="TreeGrafter"/>
</dbReference>
<evidence type="ECO:0000256" key="4">
    <source>
        <dbReference type="PIRSR" id="PIRSR005211-1"/>
    </source>
</evidence>
<name>A0A3S0JWQ1_9GAMM</name>
<dbReference type="SUPFAM" id="SSF53474">
    <property type="entry name" value="alpha/beta-Hydrolases"/>
    <property type="match status" value="1"/>
</dbReference>
<feature type="domain" description="AB hydrolase-1" evidence="5">
    <location>
        <begin position="59"/>
        <end position="300"/>
    </location>
</feature>
<evidence type="ECO:0000313" key="7">
    <source>
        <dbReference type="Proteomes" id="UP000282060"/>
    </source>
</evidence>
<dbReference type="PANTHER" id="PTHR10794">
    <property type="entry name" value="ABHYDROLASE DOMAIN-CONTAINING PROTEIN"/>
    <property type="match status" value="1"/>
</dbReference>
<proteinExistence type="inferred from homology"/>
<evidence type="ECO:0000313" key="6">
    <source>
        <dbReference type="EMBL" id="RTR30564.1"/>
    </source>
</evidence>
<evidence type="ECO:0000259" key="5">
    <source>
        <dbReference type="Pfam" id="PF00561"/>
    </source>
</evidence>
<accession>A0A3S0JWQ1</accession>
<dbReference type="NCBIfam" id="NF008218">
    <property type="entry name" value="PRK10985.1"/>
    <property type="match status" value="1"/>
</dbReference>
<evidence type="ECO:0000256" key="2">
    <source>
        <dbReference type="ARBA" id="ARBA00022487"/>
    </source>
</evidence>
<dbReference type="InterPro" id="IPR000952">
    <property type="entry name" value="AB_hydrolase_4_CS"/>
</dbReference>
<feature type="active site" description="Charge relay system" evidence="4">
    <location>
        <position position="137"/>
    </location>
</feature>
<sequence length="326" mass="36979">MTQSFSPPWWAKSPHIQTILPVFTKVDRPVLSRERLELNDGDFIDLDWLSFPKDGQSILVIIHGLEGSAESHYVRRLLQGCRDRGLSAVVHHHRSCSGERNRLARSYHSGDTQDLQAHLTHLKLRYPNSKIRAVGYSLGGNVLTKYLGEHDDSSLIERAVVVSAPLKLAACAKRLEKGFSKVYQSYLIKQLQQKLTEKVKDKQLGESMPVSMSQIDELNTFYNFDHRVTAPLHGFTGVDDYYHRASGMDYLKHISQPTLVIHAQDDPFMTRDVIPAADKLSPQVVYELHNRGGHVGFIEGGTPLKPKYYLERRILTFLSQSDTKTC</sequence>
<gene>
    <name evidence="6" type="ORF">EKG39_15140</name>
</gene>
<dbReference type="Proteomes" id="UP000282060">
    <property type="component" value="Unassembled WGS sequence"/>
</dbReference>